<evidence type="ECO:0000313" key="1">
    <source>
        <dbReference type="EMBL" id="MDP9829251.1"/>
    </source>
</evidence>
<proteinExistence type="predicted"/>
<dbReference type="PANTHER" id="PTHR43649:SF32">
    <property type="entry name" value="SUGAR BINDING SECRETED PROTEIN"/>
    <property type="match status" value="1"/>
</dbReference>
<dbReference type="PROSITE" id="PS51318">
    <property type="entry name" value="TAT"/>
    <property type="match status" value="1"/>
</dbReference>
<dbReference type="RefSeq" id="WP_307247263.1">
    <property type="nucleotide sequence ID" value="NZ_JAUSQZ010000001.1"/>
</dbReference>
<evidence type="ECO:0000313" key="2">
    <source>
        <dbReference type="Proteomes" id="UP001235712"/>
    </source>
</evidence>
<dbReference type="Gene3D" id="3.40.190.10">
    <property type="entry name" value="Periplasmic binding protein-like II"/>
    <property type="match status" value="1"/>
</dbReference>
<dbReference type="SUPFAM" id="SSF53850">
    <property type="entry name" value="Periplasmic binding protein-like II"/>
    <property type="match status" value="1"/>
</dbReference>
<dbReference type="Proteomes" id="UP001235712">
    <property type="component" value="Unassembled WGS sequence"/>
</dbReference>
<dbReference type="InterPro" id="IPR050490">
    <property type="entry name" value="Bact_solute-bd_prot1"/>
</dbReference>
<dbReference type="Pfam" id="PF13416">
    <property type="entry name" value="SBP_bac_8"/>
    <property type="match status" value="1"/>
</dbReference>
<comment type="caution">
    <text evidence="1">The sequence shown here is derived from an EMBL/GenBank/DDBJ whole genome shotgun (WGS) entry which is preliminary data.</text>
</comment>
<dbReference type="InterPro" id="IPR006311">
    <property type="entry name" value="TAT_signal"/>
</dbReference>
<gene>
    <name evidence="1" type="ORF">J2S57_005000</name>
</gene>
<keyword evidence="2" id="KW-1185">Reference proteome</keyword>
<dbReference type="EMBL" id="JAUSQZ010000001">
    <property type="protein sequence ID" value="MDP9829251.1"/>
    <property type="molecule type" value="Genomic_DNA"/>
</dbReference>
<protein>
    <submittedName>
        <fullName evidence="1">Cellobiose transport system substrate-binding protein</fullName>
    </submittedName>
</protein>
<dbReference type="PANTHER" id="PTHR43649">
    <property type="entry name" value="ARABINOSE-BINDING PROTEIN-RELATED"/>
    <property type="match status" value="1"/>
</dbReference>
<organism evidence="1 2">
    <name type="scientific">Kineosporia succinea</name>
    <dbReference type="NCBI Taxonomy" id="84632"/>
    <lineage>
        <taxon>Bacteria</taxon>
        <taxon>Bacillati</taxon>
        <taxon>Actinomycetota</taxon>
        <taxon>Actinomycetes</taxon>
        <taxon>Kineosporiales</taxon>
        <taxon>Kineosporiaceae</taxon>
        <taxon>Kineosporia</taxon>
    </lineage>
</organism>
<reference evidence="1 2" key="1">
    <citation type="submission" date="2023-07" db="EMBL/GenBank/DDBJ databases">
        <title>Sequencing the genomes of 1000 actinobacteria strains.</title>
        <authorList>
            <person name="Klenk H.-P."/>
        </authorList>
    </citation>
    <scope>NUCLEOTIDE SEQUENCE [LARGE SCALE GENOMIC DNA]</scope>
    <source>
        <strain evidence="1 2">DSM 44388</strain>
    </source>
</reference>
<dbReference type="PROSITE" id="PS51257">
    <property type="entry name" value="PROKAR_LIPOPROTEIN"/>
    <property type="match status" value="1"/>
</dbReference>
<dbReference type="InterPro" id="IPR006059">
    <property type="entry name" value="SBP"/>
</dbReference>
<name>A0ABT9P978_9ACTN</name>
<accession>A0ABT9P978</accession>
<sequence>MSLTRRAFVTGGSAALLAGCAAGSRSAGRGSGDRLAFWYWDGALSEPVVGSVLAGLRPRALITATVVPGDFGQRLTTTLSSGHGVPDITGVKGEDMPTFLTLAKYFLDLNELGARDVAGSFVAAKYAQATTPGGKQVGLPIDLGPTALFLRSDLWGQAGLPTSVASLAREMSTWEGWFEAARRLKNRLPGTFAVRNSHDVFGVALSQEPETFLARSGEFTGDGGGVRRAWHLAVRAIAEGLQAGIYADAAFGAALSDGVLTGHLGPAWNGLDIAGAAPGTSGTWRVAACPGGPGNIGGSYLTLPATCRNPDVAFACITAILSPENESRAFTDAAVFPAVTQAYSLPGLTSGQGFYGGQSTIEVFGPAAENLPDVYDAPGNSDIASSYYTELSNVEGGKNPESAWADAVSAGRRTAKALAG</sequence>